<sequence length="251" mass="27485">MPPPHVPKIFSYPRRRARWNRAVQRQNASDAADFLFRSLADEVDDRLGFMNIRPRSVMLSGDPTGLSQAMFERHGAALTHATPLDREEEGAIGGRFDLIVSLADIDTVNDVPGALIHMRSALAPGGIAMIAFVGAGSLANLRRALLDAEPDRPAARMHPMIDIQSGAALMQRAGFARQVADGYSLKVAYRDMDRLIDDLRSQALTNVLDTTPPPLGRDALRKARKSFLEGADASGRVTETFEIVVLTGWRD</sequence>
<dbReference type="KEGG" id="amx:AM2010_866"/>
<evidence type="ECO:0000256" key="1">
    <source>
        <dbReference type="ARBA" id="ARBA00022603"/>
    </source>
</evidence>
<dbReference type="PATRIC" id="fig|543877.4.peg.875"/>
<dbReference type="OrthoDB" id="9793723at2"/>
<dbReference type="PANTHER" id="PTHR13090:SF1">
    <property type="entry name" value="ARGININE-HYDROXYLASE NDUFAF5, MITOCHONDRIAL"/>
    <property type="match status" value="1"/>
</dbReference>
<accession>A0A0G3X8J9</accession>
<reference evidence="3 4" key="1">
    <citation type="submission" date="2015-06" db="EMBL/GenBank/DDBJ databases">
        <authorList>
            <person name="Kim K.M."/>
        </authorList>
    </citation>
    <scope>NUCLEOTIDE SEQUENCE [LARGE SCALE GENOMIC DNA]</scope>
    <source>
        <strain evidence="3 4">KCTC 22370</strain>
    </source>
</reference>
<dbReference type="RefSeq" id="WP_047806036.1">
    <property type="nucleotide sequence ID" value="NZ_CP011805.1"/>
</dbReference>
<dbReference type="EMBL" id="CP011805">
    <property type="protein sequence ID" value="AKM06944.1"/>
    <property type="molecule type" value="Genomic_DNA"/>
</dbReference>
<evidence type="ECO:0000313" key="4">
    <source>
        <dbReference type="Proteomes" id="UP000037643"/>
    </source>
</evidence>
<proteinExistence type="predicted"/>
<evidence type="ECO:0000256" key="2">
    <source>
        <dbReference type="ARBA" id="ARBA00022679"/>
    </source>
</evidence>
<dbReference type="InterPro" id="IPR050602">
    <property type="entry name" value="Malonyl-ACP_OMT"/>
</dbReference>
<dbReference type="InterPro" id="IPR029063">
    <property type="entry name" value="SAM-dependent_MTases_sf"/>
</dbReference>
<dbReference type="Pfam" id="PF13489">
    <property type="entry name" value="Methyltransf_23"/>
    <property type="match status" value="1"/>
</dbReference>
<dbReference type="AlphaFoldDB" id="A0A0G3X8J9"/>
<name>A0A0G3X8J9_9SPHN</name>
<dbReference type="PANTHER" id="PTHR13090">
    <property type="entry name" value="ARGININE-HYDROXYLASE NDUFAF5, MITOCHONDRIAL"/>
    <property type="match status" value="1"/>
</dbReference>
<organism evidence="3 4">
    <name type="scientific">Pelagerythrobacter marensis</name>
    <dbReference type="NCBI Taxonomy" id="543877"/>
    <lineage>
        <taxon>Bacteria</taxon>
        <taxon>Pseudomonadati</taxon>
        <taxon>Pseudomonadota</taxon>
        <taxon>Alphaproteobacteria</taxon>
        <taxon>Sphingomonadales</taxon>
        <taxon>Erythrobacteraceae</taxon>
        <taxon>Pelagerythrobacter</taxon>
    </lineage>
</organism>
<gene>
    <name evidence="3" type="ORF">AM2010_866</name>
</gene>
<evidence type="ECO:0000313" key="3">
    <source>
        <dbReference type="EMBL" id="AKM06944.1"/>
    </source>
</evidence>
<dbReference type="GO" id="GO:0032259">
    <property type="term" value="P:methylation"/>
    <property type="evidence" value="ECO:0007669"/>
    <property type="project" value="UniProtKB-KW"/>
</dbReference>
<dbReference type="GO" id="GO:0008168">
    <property type="term" value="F:methyltransferase activity"/>
    <property type="evidence" value="ECO:0007669"/>
    <property type="project" value="UniProtKB-KW"/>
</dbReference>
<protein>
    <submittedName>
        <fullName evidence="3">Putative methyltransferase</fullName>
    </submittedName>
</protein>
<keyword evidence="2 3" id="KW-0808">Transferase</keyword>
<dbReference type="SUPFAM" id="SSF53335">
    <property type="entry name" value="S-adenosyl-L-methionine-dependent methyltransferases"/>
    <property type="match status" value="1"/>
</dbReference>
<dbReference type="Proteomes" id="UP000037643">
    <property type="component" value="Chromosome"/>
</dbReference>
<dbReference type="Gene3D" id="3.40.50.150">
    <property type="entry name" value="Vaccinia Virus protein VP39"/>
    <property type="match status" value="1"/>
</dbReference>
<dbReference type="STRING" id="543877.AM2010_866"/>
<keyword evidence="4" id="KW-1185">Reference proteome</keyword>
<keyword evidence="1 3" id="KW-0489">Methyltransferase</keyword>